<keyword evidence="3" id="KW-1185">Reference proteome</keyword>
<gene>
    <name evidence="2" type="ORF">CDAR_402001</name>
</gene>
<organism evidence="2 3">
    <name type="scientific">Caerostris darwini</name>
    <dbReference type="NCBI Taxonomy" id="1538125"/>
    <lineage>
        <taxon>Eukaryota</taxon>
        <taxon>Metazoa</taxon>
        <taxon>Ecdysozoa</taxon>
        <taxon>Arthropoda</taxon>
        <taxon>Chelicerata</taxon>
        <taxon>Arachnida</taxon>
        <taxon>Araneae</taxon>
        <taxon>Araneomorphae</taxon>
        <taxon>Entelegynae</taxon>
        <taxon>Araneoidea</taxon>
        <taxon>Araneidae</taxon>
        <taxon>Caerostris</taxon>
    </lineage>
</organism>
<protein>
    <submittedName>
        <fullName evidence="2">Uncharacterized protein</fullName>
    </submittedName>
</protein>
<evidence type="ECO:0000313" key="3">
    <source>
        <dbReference type="Proteomes" id="UP001054837"/>
    </source>
</evidence>
<evidence type="ECO:0000313" key="2">
    <source>
        <dbReference type="EMBL" id="GIX87419.1"/>
    </source>
</evidence>
<sequence length="93" mass="10833">MVHSILLHEDSTDSSSHQTRPWIMDKHRRITAKDQSLVKKERNFPFYEIIQLIILVISFGKPHLRRSFLCIALVHSVHSDEDSTDSSSHQTRP</sequence>
<dbReference type="EMBL" id="BPLQ01002001">
    <property type="protein sequence ID" value="GIX87419.1"/>
    <property type="molecule type" value="Genomic_DNA"/>
</dbReference>
<dbReference type="Proteomes" id="UP001054837">
    <property type="component" value="Unassembled WGS sequence"/>
</dbReference>
<dbReference type="AlphaFoldDB" id="A0AAV4NUW7"/>
<feature type="region of interest" description="Disordered" evidence="1">
    <location>
        <begin position="1"/>
        <end position="20"/>
    </location>
</feature>
<name>A0AAV4NUW7_9ARAC</name>
<evidence type="ECO:0000256" key="1">
    <source>
        <dbReference type="SAM" id="MobiDB-lite"/>
    </source>
</evidence>
<feature type="compositionally biased region" description="Basic and acidic residues" evidence="1">
    <location>
        <begin position="1"/>
        <end position="11"/>
    </location>
</feature>
<proteinExistence type="predicted"/>
<accession>A0AAV4NUW7</accession>
<reference evidence="2 3" key="1">
    <citation type="submission" date="2021-06" db="EMBL/GenBank/DDBJ databases">
        <title>Caerostris darwini draft genome.</title>
        <authorList>
            <person name="Kono N."/>
            <person name="Arakawa K."/>
        </authorList>
    </citation>
    <scope>NUCLEOTIDE SEQUENCE [LARGE SCALE GENOMIC DNA]</scope>
</reference>
<comment type="caution">
    <text evidence="2">The sequence shown here is derived from an EMBL/GenBank/DDBJ whole genome shotgun (WGS) entry which is preliminary data.</text>
</comment>